<evidence type="ECO:0000256" key="3">
    <source>
        <dbReference type="ARBA" id="ARBA00022737"/>
    </source>
</evidence>
<name>Q17E80_AEDAE</name>
<evidence type="ECO:0000256" key="11">
    <source>
        <dbReference type="PROSITE-ProRule" id="PRU00042"/>
    </source>
</evidence>
<dbReference type="PANTHER" id="PTHR23235">
    <property type="entry name" value="KRUEPPEL-LIKE TRANSCRIPTION FACTOR"/>
    <property type="match status" value="1"/>
</dbReference>
<dbReference type="SMART" id="SM00355">
    <property type="entry name" value="ZnF_C2H2"/>
    <property type="match status" value="3"/>
</dbReference>
<dbReference type="FunFam" id="3.30.160.60:FF:001110">
    <property type="entry name" value="Krueppel factor 13"/>
    <property type="match status" value="1"/>
</dbReference>
<evidence type="ECO:0000256" key="9">
    <source>
        <dbReference type="ARBA" id="ARBA00023242"/>
    </source>
</evidence>
<protein>
    <submittedName>
        <fullName evidence="14">AAEL003875-PA</fullName>
    </submittedName>
</protein>
<feature type="region of interest" description="Disordered" evidence="12">
    <location>
        <begin position="210"/>
        <end position="229"/>
    </location>
</feature>
<reference evidence="14" key="1">
    <citation type="submission" date="2005-10" db="EMBL/GenBank/DDBJ databases">
        <authorList>
            <person name="Loftus B.J."/>
            <person name="Nene V.M."/>
            <person name="Hannick L.I."/>
            <person name="Bidwell S."/>
            <person name="Haas B."/>
            <person name="Amedeo P."/>
            <person name="Orvis J."/>
            <person name="Wortman J.R."/>
            <person name="White O.R."/>
            <person name="Salzberg S."/>
            <person name="Shumway M."/>
            <person name="Koo H."/>
            <person name="Zhao Y."/>
            <person name="Holmes M."/>
            <person name="Miller J."/>
            <person name="Schatz M."/>
            <person name="Pop M."/>
            <person name="Pai G."/>
            <person name="Utterback T."/>
            <person name="Rogers Y.-H."/>
            <person name="Kravitz S."/>
            <person name="Fraser C.M."/>
        </authorList>
    </citation>
    <scope>NUCLEOTIDE SEQUENCE</scope>
    <source>
        <strain evidence="14">Liverpool</strain>
    </source>
</reference>
<dbReference type="GO" id="GO:0000981">
    <property type="term" value="F:DNA-binding transcription factor activity, RNA polymerase II-specific"/>
    <property type="evidence" value="ECO:0007669"/>
    <property type="project" value="TreeGrafter"/>
</dbReference>
<evidence type="ECO:0000256" key="12">
    <source>
        <dbReference type="SAM" id="MobiDB-lite"/>
    </source>
</evidence>
<accession>Q17E80</accession>
<keyword evidence="7" id="KW-0238">DNA-binding</keyword>
<feature type="region of interest" description="Disordered" evidence="12">
    <location>
        <begin position="775"/>
        <end position="814"/>
    </location>
</feature>
<reference evidence="14" key="3">
    <citation type="submission" date="2012-09" db="EMBL/GenBank/DDBJ databases">
        <authorList>
            <consortium name="VectorBase"/>
        </authorList>
    </citation>
    <scope>NUCLEOTIDE SEQUENCE</scope>
    <source>
        <strain evidence="14">Liverpool</strain>
    </source>
</reference>
<comment type="similarity">
    <text evidence="10">Belongs to the Sp1 C2H2-type zinc-finger protein family.</text>
</comment>
<feature type="compositionally biased region" description="Acidic residues" evidence="12">
    <location>
        <begin position="939"/>
        <end position="948"/>
    </location>
</feature>
<dbReference type="VEuPathDB" id="VectorBase:AAEL003875"/>
<dbReference type="PANTHER" id="PTHR23235:SF170">
    <property type="entry name" value="FI01014P-RELATED"/>
    <property type="match status" value="1"/>
</dbReference>
<feature type="compositionally biased region" description="Low complexity" evidence="12">
    <location>
        <begin position="915"/>
        <end position="925"/>
    </location>
</feature>
<feature type="domain" description="C2H2-type" evidence="13">
    <location>
        <begin position="734"/>
        <end position="761"/>
    </location>
</feature>
<dbReference type="SUPFAM" id="SSF57667">
    <property type="entry name" value="beta-beta-alpha zinc fingers"/>
    <property type="match status" value="2"/>
</dbReference>
<proteinExistence type="inferred from homology"/>
<keyword evidence="5" id="KW-0862">Zinc</keyword>
<dbReference type="PhylomeDB" id="Q17E80"/>
<dbReference type="OMA" id="THTKIRS"/>
<dbReference type="GO" id="GO:0008270">
    <property type="term" value="F:zinc ion binding"/>
    <property type="evidence" value="ECO:0007669"/>
    <property type="project" value="UniProtKB-KW"/>
</dbReference>
<dbReference type="Pfam" id="PF00096">
    <property type="entry name" value="zf-C2H2"/>
    <property type="match status" value="2"/>
</dbReference>
<feature type="region of interest" description="Disordered" evidence="12">
    <location>
        <begin position="414"/>
        <end position="434"/>
    </location>
</feature>
<dbReference type="InterPro" id="IPR013087">
    <property type="entry name" value="Znf_C2H2_type"/>
</dbReference>
<dbReference type="Gene3D" id="3.30.160.60">
    <property type="entry name" value="Classic Zinc Finger"/>
    <property type="match status" value="3"/>
</dbReference>
<dbReference type="Proteomes" id="UP000682892">
    <property type="component" value="Chromosome 3"/>
</dbReference>
<organism evidence="14 15">
    <name type="scientific">Aedes aegypti</name>
    <name type="common">Yellowfever mosquito</name>
    <name type="synonym">Culex aegypti</name>
    <dbReference type="NCBI Taxonomy" id="7159"/>
    <lineage>
        <taxon>Eukaryota</taxon>
        <taxon>Metazoa</taxon>
        <taxon>Ecdysozoa</taxon>
        <taxon>Arthropoda</taxon>
        <taxon>Hexapoda</taxon>
        <taxon>Insecta</taxon>
        <taxon>Pterygota</taxon>
        <taxon>Neoptera</taxon>
        <taxon>Endopterygota</taxon>
        <taxon>Diptera</taxon>
        <taxon>Nematocera</taxon>
        <taxon>Culicoidea</taxon>
        <taxon>Culicidae</taxon>
        <taxon>Culicinae</taxon>
        <taxon>Aedini</taxon>
        <taxon>Aedes</taxon>
        <taxon>Stegomyia</taxon>
    </lineage>
</organism>
<keyword evidence="6" id="KW-0805">Transcription regulation</keyword>
<dbReference type="HOGENOM" id="CLU_017721_0_0_1"/>
<evidence type="ECO:0000256" key="6">
    <source>
        <dbReference type="ARBA" id="ARBA00023015"/>
    </source>
</evidence>
<feature type="compositionally biased region" description="Polar residues" evidence="12">
    <location>
        <begin position="905"/>
        <end position="914"/>
    </location>
</feature>
<keyword evidence="4 11" id="KW-0863">Zinc-finger</keyword>
<dbReference type="PROSITE" id="PS50157">
    <property type="entry name" value="ZINC_FINGER_C2H2_2"/>
    <property type="match status" value="3"/>
</dbReference>
<comment type="subcellular location">
    <subcellularLocation>
        <location evidence="1">Nucleus</location>
    </subcellularLocation>
</comment>
<sequence>MDSSQGNLAPGQEIRVVSASVVAQLQAQGLQVPPQPAQLQQIQQLTQIPQQQPQVITLQQLQNFLPQHQLNTITTADGTPVQVSSATTTPVGTPVKTFVTSPPQIQQPQVLNLQGLPQQFLQGGQIIQNPNGLFQMIQPVQTINVDGQETVFLPGGIQGNQLAGAQAVQINGQQAYITPSGQLIRAPNGIVPNFLQNMTQAVQLPNGQQQQAQSQAQQQQHTQHAQTQVQVQTQQPATQQIQHVQPATITIPGTNIQVPTSAVTAQSILPNNITTIKLEGGQNVQVRPAGAIPQVVQFPMQQTIPVQVPISTGNGQTVYQTVHVPIQAIGSALVQPQMQVIPQIPQVANIITPSGQIQQVQLTSLNPLASLQPTPAPQNIILQQPSNLAQATAPTAITAGNPLVSSLPAGAVQSGVAASQDNGQQGQTQSQPQQQPITIAGPQVGQQITVIPTSTLPHLRQNAANIIQMPNIPGLQAIPVQNIPGIGNVQVIPTNFMQPVQPQTAASQPQLNPVNQTGQTISLQQAAAHQLSSIKPDPSDPGKWFIKQEVIPIQPQPVAVSTAAATAAIGTSGGSSSVAGNTGATGASVGGTVVTSLSQPTMINTNITGSHQIKGEILSPTTQTSVNVNISVGGGDGSGSNNEQTPKPRVRRVACTCPNCETKGEGPSDRKKQHICHVSGCNKVYGKTSHLRAHLRWHTGERPFVCSWMYCGKRFTRSDELQRHRRTHTGEKRFQCPECNKKFMRSDHLSKHIRTHNKLKKDHVHYLYELGESMKSGGLSDDGEDDLEMADDDMKDMDDDDEDDDDSIPGGPGVMSHLVKPKLEPGVAESGGDVSVAVTMSGHGPGPPVGLMVAGGHTAGQMQPVAVTNGNGTGIVWIASGSGPLIGLQSQQQGTPAPPPLYSIKQLNNAQEITNSAHSASSDSNDSSDEKMMITLGNEDQDQSIESN</sequence>
<dbReference type="EMBL" id="CH477284">
    <property type="protein sequence ID" value="EAT44798.1"/>
    <property type="molecule type" value="Genomic_DNA"/>
</dbReference>
<feature type="domain" description="C2H2-type" evidence="13">
    <location>
        <begin position="704"/>
        <end position="733"/>
    </location>
</feature>
<feature type="compositionally biased region" description="Low complexity" evidence="12">
    <location>
        <begin position="419"/>
        <end position="434"/>
    </location>
</feature>
<keyword evidence="8" id="KW-0804">Transcription</keyword>
<dbReference type="PROSITE" id="PS00028">
    <property type="entry name" value="ZINC_FINGER_C2H2_1"/>
    <property type="match status" value="3"/>
</dbReference>
<feature type="region of interest" description="Disordered" evidence="12">
    <location>
        <begin position="629"/>
        <end position="648"/>
    </location>
</feature>
<evidence type="ECO:0000256" key="4">
    <source>
        <dbReference type="ARBA" id="ARBA00022771"/>
    </source>
</evidence>
<dbReference type="AlphaFoldDB" id="Q17E80"/>
<keyword evidence="9" id="KW-0539">Nucleus</keyword>
<evidence type="ECO:0000256" key="5">
    <source>
        <dbReference type="ARBA" id="ARBA00022833"/>
    </source>
</evidence>
<feature type="compositionally biased region" description="Acidic residues" evidence="12">
    <location>
        <begin position="781"/>
        <end position="807"/>
    </location>
</feature>
<keyword evidence="2" id="KW-0479">Metal-binding</keyword>
<evidence type="ECO:0000256" key="10">
    <source>
        <dbReference type="ARBA" id="ARBA00038409"/>
    </source>
</evidence>
<evidence type="ECO:0000313" key="14">
    <source>
        <dbReference type="EMBL" id="EAT44798.1"/>
    </source>
</evidence>
<dbReference type="GO" id="GO:0000978">
    <property type="term" value="F:RNA polymerase II cis-regulatory region sequence-specific DNA binding"/>
    <property type="evidence" value="ECO:0007669"/>
    <property type="project" value="TreeGrafter"/>
</dbReference>
<evidence type="ECO:0000256" key="7">
    <source>
        <dbReference type="ARBA" id="ARBA00023125"/>
    </source>
</evidence>
<evidence type="ECO:0000313" key="15">
    <source>
        <dbReference type="Proteomes" id="UP000682892"/>
    </source>
</evidence>
<feature type="region of interest" description="Disordered" evidence="12">
    <location>
        <begin position="888"/>
        <end position="948"/>
    </location>
</feature>
<dbReference type="FunFam" id="3.30.160.60:FF:000014">
    <property type="entry name" value="Transcription factor Sp3"/>
    <property type="match status" value="1"/>
</dbReference>
<reference evidence="14" key="2">
    <citation type="journal article" date="2007" name="Science">
        <title>Genome sequence of Aedes aegypti, a major arbovirus vector.</title>
        <authorList>
            <person name="Nene V."/>
            <person name="Wortman J.R."/>
            <person name="Lawson D."/>
            <person name="Haas B."/>
            <person name="Kodira C."/>
            <person name="Tu Z.J."/>
            <person name="Loftus B."/>
            <person name="Xi Z."/>
            <person name="Megy K."/>
            <person name="Grabherr M."/>
            <person name="Ren Q."/>
            <person name="Zdobnov E.M."/>
            <person name="Lobo N.F."/>
            <person name="Campbell K.S."/>
            <person name="Brown S.E."/>
            <person name="Bonaldo M.F."/>
            <person name="Zhu J."/>
            <person name="Sinkins S.P."/>
            <person name="Hogenkamp D.G."/>
            <person name="Amedeo P."/>
            <person name="Arensburger P."/>
            <person name="Atkinson P.W."/>
            <person name="Bidwell S."/>
            <person name="Biedler J."/>
            <person name="Birney E."/>
            <person name="Bruggner R.V."/>
            <person name="Costas J."/>
            <person name="Coy M.R."/>
            <person name="Crabtree J."/>
            <person name="Crawford M."/>
            <person name="Debruyn B."/>
            <person name="Decaprio D."/>
            <person name="Eiglmeier K."/>
            <person name="Eisenstadt E."/>
            <person name="El-Dorry H."/>
            <person name="Gelbart W.M."/>
            <person name="Gomes S.L."/>
            <person name="Hammond M."/>
            <person name="Hannick L.I."/>
            <person name="Hogan J.R."/>
            <person name="Holmes M.H."/>
            <person name="Jaffe D."/>
            <person name="Johnston J.S."/>
            <person name="Kennedy R.C."/>
            <person name="Koo H."/>
            <person name="Kravitz S."/>
            <person name="Kriventseva E.V."/>
            <person name="Kulp D."/>
            <person name="Labutti K."/>
            <person name="Lee E."/>
            <person name="Li S."/>
            <person name="Lovin D.D."/>
            <person name="Mao C."/>
            <person name="Mauceli E."/>
            <person name="Menck C.F."/>
            <person name="Miller J.R."/>
            <person name="Montgomery P."/>
            <person name="Mori A."/>
            <person name="Nascimento A.L."/>
            <person name="Naveira H.F."/>
            <person name="Nusbaum C."/>
            <person name="O'leary S."/>
            <person name="Orvis J."/>
            <person name="Pertea M."/>
            <person name="Quesneville H."/>
            <person name="Reidenbach K.R."/>
            <person name="Rogers Y.H."/>
            <person name="Roth C.W."/>
            <person name="Schneider J.R."/>
            <person name="Schatz M."/>
            <person name="Shumway M."/>
            <person name="Stanke M."/>
            <person name="Stinson E.O."/>
            <person name="Tubio J.M."/>
            <person name="Vanzee J.P."/>
            <person name="Verjovski-Almeida S."/>
            <person name="Werner D."/>
            <person name="White O."/>
            <person name="Wyder S."/>
            <person name="Zeng Q."/>
            <person name="Zhao Q."/>
            <person name="Zhao Y."/>
            <person name="Hill C.A."/>
            <person name="Raikhel A.S."/>
            <person name="Soares M.B."/>
            <person name="Knudson D.L."/>
            <person name="Lee N.H."/>
            <person name="Galagan J."/>
            <person name="Salzberg S.L."/>
            <person name="Paulsen I.T."/>
            <person name="Dimopoulos G."/>
            <person name="Collins F.H."/>
            <person name="Birren B."/>
            <person name="Fraser-Liggett C.M."/>
            <person name="Severson D.W."/>
        </authorList>
    </citation>
    <scope>NUCLEOTIDE SEQUENCE [LARGE SCALE GENOMIC DNA]</scope>
    <source>
        <strain evidence="14">Liverpool</strain>
    </source>
</reference>
<evidence type="ECO:0000256" key="2">
    <source>
        <dbReference type="ARBA" id="ARBA00022723"/>
    </source>
</evidence>
<evidence type="ECO:0000259" key="13">
    <source>
        <dbReference type="PROSITE" id="PS50157"/>
    </source>
</evidence>
<feature type="domain" description="C2H2-type" evidence="13">
    <location>
        <begin position="674"/>
        <end position="703"/>
    </location>
</feature>
<evidence type="ECO:0000256" key="8">
    <source>
        <dbReference type="ARBA" id="ARBA00023163"/>
    </source>
</evidence>
<evidence type="ECO:0000256" key="1">
    <source>
        <dbReference type="ARBA" id="ARBA00004123"/>
    </source>
</evidence>
<dbReference type="PaxDb" id="7159-AAEL003875-PA"/>
<dbReference type="InterPro" id="IPR036236">
    <property type="entry name" value="Znf_C2H2_sf"/>
</dbReference>
<gene>
    <name evidence="14" type="ORF">AaeL_AAEL003875</name>
</gene>
<keyword evidence="3" id="KW-0677">Repeat</keyword>
<dbReference type="GO" id="GO:0005634">
    <property type="term" value="C:nucleus"/>
    <property type="evidence" value="ECO:0007669"/>
    <property type="project" value="UniProtKB-SubCell"/>
</dbReference>